<dbReference type="GO" id="GO:1901605">
    <property type="term" value="P:alpha-amino acid metabolic process"/>
    <property type="evidence" value="ECO:0007669"/>
    <property type="project" value="TreeGrafter"/>
</dbReference>
<feature type="domain" description="Aminotransferase class I/classII large" evidence="7">
    <location>
        <begin position="45"/>
        <end position="388"/>
    </location>
</feature>
<name>A0A559IX44_9BACL</name>
<evidence type="ECO:0000256" key="5">
    <source>
        <dbReference type="ARBA" id="ARBA00022679"/>
    </source>
</evidence>
<comment type="cofactor">
    <cofactor evidence="1">
        <name>pyridoxal 5'-phosphate</name>
        <dbReference type="ChEBI" id="CHEBI:597326"/>
    </cofactor>
</comment>
<dbReference type="FunFam" id="3.40.640.10:FF:000053">
    <property type="entry name" value="Aminotransferase, class I"/>
    <property type="match status" value="1"/>
</dbReference>
<dbReference type="InterPro" id="IPR004839">
    <property type="entry name" value="Aminotransferase_I/II_large"/>
</dbReference>
<keyword evidence="9" id="KW-1185">Reference proteome</keyword>
<organism evidence="8 9">
    <name type="scientific">Paenibacillus agilis</name>
    <dbReference type="NCBI Taxonomy" id="3020863"/>
    <lineage>
        <taxon>Bacteria</taxon>
        <taxon>Bacillati</taxon>
        <taxon>Bacillota</taxon>
        <taxon>Bacilli</taxon>
        <taxon>Bacillales</taxon>
        <taxon>Paenibacillaceae</taxon>
        <taxon>Paenibacillus</taxon>
    </lineage>
</organism>
<comment type="similarity">
    <text evidence="2">Belongs to the class-I pyridoxal-phosphate-dependent aminotransferase family.</text>
</comment>
<evidence type="ECO:0000256" key="1">
    <source>
        <dbReference type="ARBA" id="ARBA00001933"/>
    </source>
</evidence>
<comment type="subunit">
    <text evidence="3">Homodimer.</text>
</comment>
<dbReference type="InterPro" id="IPR015424">
    <property type="entry name" value="PyrdxlP-dep_Trfase"/>
</dbReference>
<dbReference type="PANTHER" id="PTHR42790:SF19">
    <property type="entry name" value="KYNURENINE_ALPHA-AMINOADIPATE AMINOTRANSFERASE, MITOCHONDRIAL"/>
    <property type="match status" value="1"/>
</dbReference>
<dbReference type="Gene3D" id="3.40.640.10">
    <property type="entry name" value="Type I PLP-dependent aspartate aminotransferase-like (Major domain)"/>
    <property type="match status" value="1"/>
</dbReference>
<dbReference type="GO" id="GO:0030170">
    <property type="term" value="F:pyridoxal phosphate binding"/>
    <property type="evidence" value="ECO:0007669"/>
    <property type="project" value="InterPro"/>
</dbReference>
<evidence type="ECO:0000256" key="6">
    <source>
        <dbReference type="ARBA" id="ARBA00022898"/>
    </source>
</evidence>
<dbReference type="Proteomes" id="UP000318102">
    <property type="component" value="Unassembled WGS sequence"/>
</dbReference>
<dbReference type="InterPro" id="IPR050859">
    <property type="entry name" value="Class-I_PLP-dep_aminotransf"/>
</dbReference>
<dbReference type="InterPro" id="IPR015422">
    <property type="entry name" value="PyrdxlP-dep_Trfase_small"/>
</dbReference>
<keyword evidence="6" id="KW-0663">Pyridoxal phosphate</keyword>
<evidence type="ECO:0000313" key="8">
    <source>
        <dbReference type="EMBL" id="TVX92208.1"/>
    </source>
</evidence>
<evidence type="ECO:0000256" key="4">
    <source>
        <dbReference type="ARBA" id="ARBA00022576"/>
    </source>
</evidence>
<accession>A0A559IX44</accession>
<dbReference type="CDD" id="cd00609">
    <property type="entry name" value="AAT_like"/>
    <property type="match status" value="1"/>
</dbReference>
<dbReference type="PANTHER" id="PTHR42790">
    <property type="entry name" value="AMINOTRANSFERASE"/>
    <property type="match status" value="1"/>
</dbReference>
<dbReference type="OrthoDB" id="9802601at2"/>
<dbReference type="Pfam" id="PF00155">
    <property type="entry name" value="Aminotran_1_2"/>
    <property type="match status" value="1"/>
</dbReference>
<dbReference type="EMBL" id="VNJK01000001">
    <property type="protein sequence ID" value="TVX92208.1"/>
    <property type="molecule type" value="Genomic_DNA"/>
</dbReference>
<keyword evidence="5" id="KW-0808">Transferase</keyword>
<dbReference type="GO" id="GO:0008483">
    <property type="term" value="F:transaminase activity"/>
    <property type="evidence" value="ECO:0007669"/>
    <property type="project" value="UniProtKB-KW"/>
</dbReference>
<dbReference type="Gene3D" id="3.90.1150.10">
    <property type="entry name" value="Aspartate Aminotransferase, domain 1"/>
    <property type="match status" value="1"/>
</dbReference>
<keyword evidence="4 8" id="KW-0032">Aminotransferase</keyword>
<reference evidence="8 9" key="1">
    <citation type="submission" date="2019-07" db="EMBL/GenBank/DDBJ databases">
        <authorList>
            <person name="Kim J."/>
        </authorList>
    </citation>
    <scope>NUCLEOTIDE SEQUENCE [LARGE SCALE GENOMIC DNA]</scope>
    <source>
        <strain evidence="8 9">N4</strain>
    </source>
</reference>
<dbReference type="RefSeq" id="WP_144987445.1">
    <property type="nucleotide sequence ID" value="NZ_VNJK01000001.1"/>
</dbReference>
<sequence>MEYTFSNRIQSVQSSVVRDILQLTQGKSIISFAGGLPAEEWFPMEAIRKVSNIVLKQSPKALQYGVTEGIMELREQLAKRMELHKKITVEPSMVMLTSGSQQTIDLMAKAFIDPGDVVLVENPTYLACLQVMKLYGAQVVGVQSDAEGMIPEDLAHKLDKYRPKMVYVVPTFSNPTGRVWSLARRQALLEQCRRTGTVIFEDDPYGELGFTNQQLPTLAALEGDAPDRLVVYTSTFSKLVAPGLRTGWVAADRRIIQMLARGKQSADLHSSVLDQLLLSELLRSDSFSLDDHVHKVSLIYKERMETMLTSLQQNEAWKGSQWNKPQGGMFLWLELPEGLDAEHLLRVAVQKGVAFVPGFPFYVEDCKRNTMRLNFSFASPDVIRTGMERLGEAIGEFTGRYADV</sequence>
<evidence type="ECO:0000313" key="9">
    <source>
        <dbReference type="Proteomes" id="UP000318102"/>
    </source>
</evidence>
<evidence type="ECO:0000256" key="3">
    <source>
        <dbReference type="ARBA" id="ARBA00011738"/>
    </source>
</evidence>
<gene>
    <name evidence="8" type="ORF">FPZ44_03525</name>
</gene>
<dbReference type="AlphaFoldDB" id="A0A559IX44"/>
<protein>
    <submittedName>
        <fullName evidence="8">PLP-dependent aminotransferase family protein</fullName>
    </submittedName>
</protein>
<evidence type="ECO:0000256" key="2">
    <source>
        <dbReference type="ARBA" id="ARBA00007441"/>
    </source>
</evidence>
<proteinExistence type="inferred from homology"/>
<dbReference type="InterPro" id="IPR015421">
    <property type="entry name" value="PyrdxlP-dep_Trfase_major"/>
</dbReference>
<comment type="caution">
    <text evidence="8">The sequence shown here is derived from an EMBL/GenBank/DDBJ whole genome shotgun (WGS) entry which is preliminary data.</text>
</comment>
<evidence type="ECO:0000259" key="7">
    <source>
        <dbReference type="Pfam" id="PF00155"/>
    </source>
</evidence>
<dbReference type="SUPFAM" id="SSF53383">
    <property type="entry name" value="PLP-dependent transferases"/>
    <property type="match status" value="1"/>
</dbReference>